<dbReference type="AlphaFoldDB" id="A0A1A7ZLT6"/>
<feature type="non-terminal residue" evidence="2">
    <location>
        <position position="1"/>
    </location>
</feature>
<feature type="chain" id="PRO_5008364869" evidence="1">
    <location>
        <begin position="23"/>
        <end position="203"/>
    </location>
</feature>
<feature type="signal peptide" evidence="1">
    <location>
        <begin position="1"/>
        <end position="22"/>
    </location>
</feature>
<keyword evidence="1" id="KW-0732">Signal</keyword>
<evidence type="ECO:0000256" key="1">
    <source>
        <dbReference type="SAM" id="SignalP"/>
    </source>
</evidence>
<gene>
    <name evidence="2" type="primary">MUC13B</name>
</gene>
<protein>
    <submittedName>
        <fullName evidence="2">Mucin 13b, cell surface associated</fullName>
    </submittedName>
</protein>
<reference evidence="2" key="1">
    <citation type="submission" date="2016-05" db="EMBL/GenBank/DDBJ databases">
        <authorList>
            <person name="Lavstsen T."/>
            <person name="Jespersen J.S."/>
        </authorList>
    </citation>
    <scope>NUCLEOTIDE SEQUENCE</scope>
    <source>
        <tissue evidence="2">Brain</tissue>
    </source>
</reference>
<dbReference type="EMBL" id="HADY01004923">
    <property type="protein sequence ID" value="SBP43408.1"/>
    <property type="molecule type" value="Transcribed_RNA"/>
</dbReference>
<accession>A0A1A7ZLT6</accession>
<reference evidence="2" key="2">
    <citation type="submission" date="2016-06" db="EMBL/GenBank/DDBJ databases">
        <title>The genome of a short-lived fish provides insights into sex chromosome evolution and the genetic control of aging.</title>
        <authorList>
            <person name="Reichwald K."/>
            <person name="Felder M."/>
            <person name="Petzold A."/>
            <person name="Koch P."/>
            <person name="Groth M."/>
            <person name="Platzer M."/>
        </authorList>
    </citation>
    <scope>NUCLEOTIDE SEQUENCE</scope>
    <source>
        <tissue evidence="2">Brain</tissue>
    </source>
</reference>
<evidence type="ECO:0000313" key="2">
    <source>
        <dbReference type="EMBL" id="SBP43408.1"/>
    </source>
</evidence>
<sequence>KQNKWHAYDTLLLLLLSGDIQLNPGPLESSSSGQMAKLDIAETLIQSDCCSGMEPINIFHVESSICAGPATIRLPATVSSSSSPVTTKQGLDFSCTGSSCPTSAAIKQGPRSSCTSSATTKRCPGFNYSSTATTKPGSSCTSPRSTTPAAIRQGPYFTCPSSASTERQLDSSCSSAAAIRPGFSCAGSGCFVPAAIGQGPHSN</sequence>
<organism evidence="2">
    <name type="scientific">Nothobranchius furzeri</name>
    <name type="common">Turquoise killifish</name>
    <dbReference type="NCBI Taxonomy" id="105023"/>
    <lineage>
        <taxon>Eukaryota</taxon>
        <taxon>Metazoa</taxon>
        <taxon>Chordata</taxon>
        <taxon>Craniata</taxon>
        <taxon>Vertebrata</taxon>
        <taxon>Euteleostomi</taxon>
        <taxon>Actinopterygii</taxon>
        <taxon>Neopterygii</taxon>
        <taxon>Teleostei</taxon>
        <taxon>Neoteleostei</taxon>
        <taxon>Acanthomorphata</taxon>
        <taxon>Ovalentaria</taxon>
        <taxon>Atherinomorphae</taxon>
        <taxon>Cyprinodontiformes</taxon>
        <taxon>Nothobranchiidae</taxon>
        <taxon>Nothobranchius</taxon>
    </lineage>
</organism>
<name>A0A1A7ZLT6_NOTFU</name>
<proteinExistence type="predicted"/>